<evidence type="ECO:0000313" key="3">
    <source>
        <dbReference type="EMBL" id="QPC65659.1"/>
    </source>
</evidence>
<dbReference type="OrthoDB" id="4186099at2759"/>
<dbReference type="EMBL" id="CP064749">
    <property type="protein sequence ID" value="QPC65659.1"/>
    <property type="molecule type" value="Genomic_DNA"/>
</dbReference>
<evidence type="ECO:0000313" key="4">
    <source>
        <dbReference type="Proteomes" id="UP000241587"/>
    </source>
</evidence>
<dbReference type="Proteomes" id="UP000241587">
    <property type="component" value="Unassembled WGS sequence"/>
</dbReference>
<evidence type="ECO:0000313" key="2">
    <source>
        <dbReference type="EMBL" id="PTD09833.1"/>
    </source>
</evidence>
<proteinExistence type="predicted"/>
<dbReference type="AlphaFoldDB" id="A0A2T4H200"/>
<evidence type="ECO:0000256" key="1">
    <source>
        <dbReference type="SAM" id="SignalP"/>
    </source>
</evidence>
<dbReference type="Proteomes" id="UP000663297">
    <property type="component" value="Chromosome 3"/>
</dbReference>
<keyword evidence="1" id="KW-0732">Signal</keyword>
<protein>
    <submittedName>
        <fullName evidence="2">Uncharacterized protein</fullName>
    </submittedName>
</protein>
<organism evidence="2 4">
    <name type="scientific">Fusarium culmorum</name>
    <dbReference type="NCBI Taxonomy" id="5516"/>
    <lineage>
        <taxon>Eukaryota</taxon>
        <taxon>Fungi</taxon>
        <taxon>Dikarya</taxon>
        <taxon>Ascomycota</taxon>
        <taxon>Pezizomycotina</taxon>
        <taxon>Sordariomycetes</taxon>
        <taxon>Hypocreomycetidae</taxon>
        <taxon>Hypocreales</taxon>
        <taxon>Nectriaceae</taxon>
        <taxon>Fusarium</taxon>
    </lineage>
</organism>
<name>A0A2T4H200_FUSCU</name>
<feature type="signal peptide" evidence="1">
    <location>
        <begin position="1"/>
        <end position="20"/>
    </location>
</feature>
<keyword evidence="4" id="KW-1185">Reference proteome</keyword>
<dbReference type="OMA" id="SGRSDYC"/>
<dbReference type="EMBL" id="PVEM01000003">
    <property type="protein sequence ID" value="PTD09833.1"/>
    <property type="molecule type" value="Genomic_DNA"/>
</dbReference>
<reference evidence="2 4" key="1">
    <citation type="submission" date="2018-02" db="EMBL/GenBank/DDBJ databases">
        <title>Fusarium culmorum secondary metabolites in fungal-bacterial-plant interactions.</title>
        <authorList>
            <person name="Schmidt R."/>
        </authorList>
    </citation>
    <scope>NUCLEOTIDE SEQUENCE [LARGE SCALE GENOMIC DNA]</scope>
    <source>
        <strain evidence="2 4">PV</strain>
    </source>
</reference>
<sequence>MKPTTLLVAAAAVFSSAAEARACTEGLSYCGWNLLKVGKYLGNYRDEIVAELTRNGKPINNAYIGESLFNCHSDGWITYKTYCGVCKDGHSGKSDYCPMDIGK</sequence>
<reference evidence="3" key="2">
    <citation type="submission" date="2020-11" db="EMBL/GenBank/DDBJ databases">
        <title>The chromosome-scale genome resource for two endophytic Fusarium species: F. culmorum and F. pseudograminearum.</title>
        <authorList>
            <person name="Yuan Z."/>
        </authorList>
    </citation>
    <scope>NUCLEOTIDE SEQUENCE</scope>
    <source>
        <strain evidence="3">Class2-1B</strain>
    </source>
</reference>
<feature type="chain" id="PRO_5036050714" evidence="1">
    <location>
        <begin position="21"/>
        <end position="103"/>
    </location>
</feature>
<accession>A0A2T4H200</accession>
<gene>
    <name evidence="2" type="ORF">FCULG_00008974</name>
    <name evidence="3" type="ORF">HYE67_007890</name>
</gene>